<sequence>MVVRCPRAWLQEDRTTRARGTGRVPNTTKRQDRRPRLLAIRDRFSTTKAIANQWFVEQGRVIGIRSVYTRIRSFGLFSYWPHWSAWITLEYFEQSEINLYPWPRSSSHLSTIEHLWDIIGRRLRSLQPSPLNVDPL</sequence>
<gene>
    <name evidence="1" type="ORF">ABEB36_010855</name>
</gene>
<dbReference type="Proteomes" id="UP001566132">
    <property type="component" value="Unassembled WGS sequence"/>
</dbReference>
<dbReference type="EMBL" id="JBDJPC010000008">
    <property type="protein sequence ID" value="KAL1492618.1"/>
    <property type="molecule type" value="Genomic_DNA"/>
</dbReference>
<name>A0ABD1ED95_HYPHA</name>
<comment type="caution">
    <text evidence="1">The sequence shown here is derived from an EMBL/GenBank/DDBJ whole genome shotgun (WGS) entry which is preliminary data.</text>
</comment>
<accession>A0ABD1ED95</accession>
<evidence type="ECO:0008006" key="3">
    <source>
        <dbReference type="Google" id="ProtNLM"/>
    </source>
</evidence>
<dbReference type="AlphaFoldDB" id="A0ABD1ED95"/>
<protein>
    <recommendedName>
        <fullName evidence="3">Transposase</fullName>
    </recommendedName>
</protein>
<organism evidence="1 2">
    <name type="scientific">Hypothenemus hampei</name>
    <name type="common">Coffee berry borer</name>
    <dbReference type="NCBI Taxonomy" id="57062"/>
    <lineage>
        <taxon>Eukaryota</taxon>
        <taxon>Metazoa</taxon>
        <taxon>Ecdysozoa</taxon>
        <taxon>Arthropoda</taxon>
        <taxon>Hexapoda</taxon>
        <taxon>Insecta</taxon>
        <taxon>Pterygota</taxon>
        <taxon>Neoptera</taxon>
        <taxon>Endopterygota</taxon>
        <taxon>Coleoptera</taxon>
        <taxon>Polyphaga</taxon>
        <taxon>Cucujiformia</taxon>
        <taxon>Curculionidae</taxon>
        <taxon>Scolytinae</taxon>
        <taxon>Hypothenemus</taxon>
    </lineage>
</organism>
<dbReference type="Gene3D" id="3.30.420.10">
    <property type="entry name" value="Ribonuclease H-like superfamily/Ribonuclease H"/>
    <property type="match status" value="1"/>
</dbReference>
<evidence type="ECO:0000313" key="2">
    <source>
        <dbReference type="Proteomes" id="UP001566132"/>
    </source>
</evidence>
<evidence type="ECO:0000313" key="1">
    <source>
        <dbReference type="EMBL" id="KAL1492618.1"/>
    </source>
</evidence>
<dbReference type="InterPro" id="IPR036397">
    <property type="entry name" value="RNaseH_sf"/>
</dbReference>
<proteinExistence type="predicted"/>
<keyword evidence="2" id="KW-1185">Reference proteome</keyword>
<reference evidence="1 2" key="1">
    <citation type="submission" date="2024-05" db="EMBL/GenBank/DDBJ databases">
        <title>Genetic variation in Jamaican populations of the coffee berry borer (Hypothenemus hampei).</title>
        <authorList>
            <person name="Errbii M."/>
            <person name="Myrie A."/>
        </authorList>
    </citation>
    <scope>NUCLEOTIDE SEQUENCE [LARGE SCALE GENOMIC DNA]</scope>
    <source>
        <strain evidence="1">JA-Hopewell-2020-01-JO</strain>
        <tissue evidence="1">Whole body</tissue>
    </source>
</reference>